<dbReference type="Gene3D" id="3.90.550.10">
    <property type="entry name" value="Spore Coat Polysaccharide Biosynthesis Protein SpsA, Chain A"/>
    <property type="match status" value="1"/>
</dbReference>
<dbReference type="GO" id="GO:0016758">
    <property type="term" value="F:hexosyltransferase activity"/>
    <property type="evidence" value="ECO:0007669"/>
    <property type="project" value="UniProtKB-ARBA"/>
</dbReference>
<dbReference type="InterPro" id="IPR001173">
    <property type="entry name" value="Glyco_trans_2-like"/>
</dbReference>
<dbReference type="PANTHER" id="PTHR22916">
    <property type="entry name" value="GLYCOSYLTRANSFERASE"/>
    <property type="match status" value="1"/>
</dbReference>
<dbReference type="AlphaFoldDB" id="H8ZRZ2"/>
<dbReference type="EMBL" id="JN571483">
    <property type="protein sequence ID" value="AFC34906.1"/>
    <property type="molecule type" value="Genomic_DNA"/>
</dbReference>
<dbReference type="CDD" id="cd00761">
    <property type="entry name" value="Glyco_tranf_GTA_type"/>
    <property type="match status" value="1"/>
</dbReference>
<sequence>MSFVDFMRKKLISFCCLGYNHASFLKENLDSIEKIGYKDLEVIVVDDGSKDNSVALLHELKDSYSYPIKIISQENTGNIGKNFNTALSQAKGEFVTFISLDDVFNSKVLLEVINDMNMDPSLAFWASSKAISINNIGLINTNFSELPICKMENVHVWDLLELEYTNFGAFYLQGTILRKELVDKISGFDEDLIGDDIILRTKLFKYLLDKPEWSYKIVNKNTVFYRLHDNNVHKNRVRQIQIVTEYLERYWSGRDNPPILLQWVKDTIKNLPFSEYMKMFSLNKRAASLINEPDIQNEIKRVLLKENSPLNFLYNKTKVGNLRVVKIFNFFEFTYHRKEKRRLTSIHYSEF</sequence>
<dbReference type="Pfam" id="PF00535">
    <property type="entry name" value="Glycos_transf_2"/>
    <property type="match status" value="1"/>
</dbReference>
<feature type="domain" description="Glycosyltransferase 2-like" evidence="1">
    <location>
        <begin position="19"/>
        <end position="135"/>
    </location>
</feature>
<dbReference type="RefSeq" id="WP_064965198.1">
    <property type="nucleotide sequence ID" value="NZ_CP097618.1"/>
</dbReference>
<accession>H8ZRZ2</accession>
<name>H8ZRZ2_PASMD</name>
<reference evidence="2" key="1">
    <citation type="journal article" date="2012" name="Glycobiology">
        <title>Characterization of the lipopolysaccharide from Pasteurella multocida Heddleston serovar 9: Identification of a proposed bi-functional dTDP-3-acetamido-3,6-dideoxy-alpha-D-glucose biosynthesis enzyme.</title>
        <authorList>
            <person name="Harper M."/>
            <person name="St Michael F."/>
            <person name="Vinogradov E."/>
            <person name="John M."/>
            <person name="Boyce J.D."/>
            <person name="Adler B."/>
            <person name="Cox A.D."/>
        </authorList>
    </citation>
    <scope>NUCLEOTIDE SEQUENCE</scope>
    <source>
        <strain evidence="2">P2095</strain>
    </source>
</reference>
<dbReference type="InterPro" id="IPR029044">
    <property type="entry name" value="Nucleotide-diphossugar_trans"/>
</dbReference>
<dbReference type="SUPFAM" id="SSF53448">
    <property type="entry name" value="Nucleotide-diphospho-sugar transferases"/>
    <property type="match status" value="1"/>
</dbReference>
<gene>
    <name evidence="2" type="primary">rhtA</name>
</gene>
<evidence type="ECO:0000313" key="2">
    <source>
        <dbReference type="EMBL" id="AFC34906.1"/>
    </source>
</evidence>
<dbReference type="PANTHER" id="PTHR22916:SF64">
    <property type="entry name" value="TRANSFERASE, PUTATIVE-RELATED"/>
    <property type="match status" value="1"/>
</dbReference>
<organism evidence="2">
    <name type="scientific">Pasteurella multocida</name>
    <dbReference type="NCBI Taxonomy" id="747"/>
    <lineage>
        <taxon>Bacteria</taxon>
        <taxon>Pseudomonadati</taxon>
        <taxon>Pseudomonadota</taxon>
        <taxon>Gammaproteobacteria</taxon>
        <taxon>Pasteurellales</taxon>
        <taxon>Pasteurellaceae</taxon>
        <taxon>Pasteurella</taxon>
    </lineage>
</organism>
<protein>
    <submittedName>
        <fullName evidence="2">RhtA</fullName>
    </submittedName>
</protein>
<evidence type="ECO:0000259" key="1">
    <source>
        <dbReference type="Pfam" id="PF00535"/>
    </source>
</evidence>
<proteinExistence type="predicted"/>